<feature type="domain" description="Potassium channel inwardly rectifying transmembrane" evidence="14">
    <location>
        <begin position="106"/>
        <end position="136"/>
    </location>
</feature>
<dbReference type="GO" id="GO:1990573">
    <property type="term" value="P:potassium ion import across plasma membrane"/>
    <property type="evidence" value="ECO:0007669"/>
    <property type="project" value="TreeGrafter"/>
</dbReference>
<comment type="similarity">
    <text evidence="11">Belongs to the inward rectifier-type potassium channel (TC 1.A.2.1) family.</text>
</comment>
<evidence type="ECO:0000256" key="8">
    <source>
        <dbReference type="ARBA" id="ARBA00023065"/>
    </source>
</evidence>
<protein>
    <recommendedName>
        <fullName evidence="18">Inward rectifier potassium channel irk-1</fullName>
    </recommendedName>
</protein>
<dbReference type="PANTHER" id="PTHR11767:SF115">
    <property type="entry name" value="INWARDLY RECTIFYING POTASSIUM CHANNEL 3, ISOFORM D"/>
    <property type="match status" value="1"/>
</dbReference>
<dbReference type="EMBL" id="JRES01000359">
    <property type="protein sequence ID" value="KNC31955.1"/>
    <property type="molecule type" value="Genomic_DNA"/>
</dbReference>
<dbReference type="SUPFAM" id="SSF81296">
    <property type="entry name" value="E set domains"/>
    <property type="match status" value="1"/>
</dbReference>
<keyword evidence="17" id="KW-1185">Reference proteome</keyword>
<evidence type="ECO:0000259" key="15">
    <source>
        <dbReference type="Pfam" id="PF17655"/>
    </source>
</evidence>
<evidence type="ECO:0000313" key="16">
    <source>
        <dbReference type="EMBL" id="KNC31955.1"/>
    </source>
</evidence>
<evidence type="ECO:0000259" key="14">
    <source>
        <dbReference type="Pfam" id="PF01007"/>
    </source>
</evidence>
<feature type="transmembrane region" description="Helical" evidence="13">
    <location>
        <begin position="313"/>
        <end position="336"/>
    </location>
</feature>
<evidence type="ECO:0000256" key="1">
    <source>
        <dbReference type="ARBA" id="ARBA00004141"/>
    </source>
</evidence>
<feature type="region of interest" description="Disordered" evidence="12">
    <location>
        <begin position="1"/>
        <end position="67"/>
    </location>
</feature>
<comment type="subcellular location">
    <subcellularLocation>
        <location evidence="1 11">Membrane</location>
        <topology evidence="1 11">Multi-pass membrane protein</topology>
    </subcellularLocation>
</comment>
<dbReference type="Pfam" id="PF17655">
    <property type="entry name" value="IRK_C"/>
    <property type="match status" value="1"/>
</dbReference>
<evidence type="ECO:0000256" key="7">
    <source>
        <dbReference type="ARBA" id="ARBA00022989"/>
    </source>
</evidence>
<feature type="region of interest" description="Disordered" evidence="12">
    <location>
        <begin position="151"/>
        <end position="178"/>
    </location>
</feature>
<proteinExistence type="inferred from homology"/>
<dbReference type="InterPro" id="IPR041647">
    <property type="entry name" value="IRK_C"/>
</dbReference>
<dbReference type="PRINTS" id="PR01320">
    <property type="entry name" value="KIRCHANNEL"/>
</dbReference>
<dbReference type="OrthoDB" id="273257at2759"/>
<name>A0A0L0CI84_LUCCU</name>
<dbReference type="OMA" id="LPMHRST"/>
<gene>
    <name evidence="16" type="ORF">FF38_02949</name>
</gene>
<feature type="compositionally biased region" description="Polar residues" evidence="12">
    <location>
        <begin position="1"/>
        <end position="15"/>
    </location>
</feature>
<dbReference type="GO" id="GO:0005242">
    <property type="term" value="F:inward rectifier potassium channel activity"/>
    <property type="evidence" value="ECO:0007669"/>
    <property type="project" value="InterPro"/>
</dbReference>
<dbReference type="Gene3D" id="2.60.40.1400">
    <property type="entry name" value="G protein-activated inward rectifier potassium channel 1"/>
    <property type="match status" value="1"/>
</dbReference>
<evidence type="ECO:0000313" key="17">
    <source>
        <dbReference type="Proteomes" id="UP000037069"/>
    </source>
</evidence>
<evidence type="ECO:0008006" key="18">
    <source>
        <dbReference type="Google" id="ProtNLM"/>
    </source>
</evidence>
<sequence length="518" mass="59540">MSSSNSPTMQRSVSMPAQPEPLQTKPMKRSQEKETLVEEDYYPESPSSDRRNKSLTDTRDHLSAGSQSANNFLTTEWAGSTIELNSDLRRNEVDTFYYRRKPYRVIEKNGRENVSFKKIPEKSWRYIRDFVTTLVRWILPQRFLTYTTTTTTSSSSTSSTITVNNTQTPSKCDDEKLTSDSQISKDTVQFKENNDNEEHKICETNAISDNDEVESSDINNKRVIELDWKYMLTMFIGSYFLSWTFFAILCYMVAFSHGDLMFDEVTGERLGEGKDPCIIGVYDFTSMFIYSIETQTTIGFGEKYPSEECPETMFLFILQIIVSIAIEGGMISIIYAKTARPAKQLTKLKFSDKAVICHRDGKLCLLFRVCDPREQQTIESKIRVYMIIDKPTKEGELLKTHTELKLENKGQQIIVWPEIVCHVIDETSPLAHFKCAKDVTSAQFELYVSIVGVSAATAQVTEARTSYVPREIFWGQRFINIIKYDSLNERYVIDYGNFNTTISVDMTTQDLDKIEEIE</sequence>
<dbReference type="InterPro" id="IPR016449">
    <property type="entry name" value="K_chnl_inward-rec_Kir"/>
</dbReference>
<evidence type="ECO:0000256" key="2">
    <source>
        <dbReference type="ARBA" id="ARBA00022448"/>
    </source>
</evidence>
<feature type="domain" description="Inward rectifier potassium channel C-terminal" evidence="15">
    <location>
        <begin position="348"/>
        <end position="515"/>
    </location>
</feature>
<comment type="caution">
    <text evidence="16">The sequence shown here is derived from an EMBL/GenBank/DDBJ whole genome shotgun (WGS) entry which is preliminary data.</text>
</comment>
<keyword evidence="10 11" id="KW-0407">Ion channel</keyword>
<dbReference type="Pfam" id="PF01007">
    <property type="entry name" value="IRK"/>
    <property type="match status" value="2"/>
</dbReference>
<keyword evidence="5 11" id="KW-0851">Voltage-gated channel</keyword>
<keyword evidence="9 13" id="KW-0472">Membrane</keyword>
<dbReference type="SUPFAM" id="SSF81324">
    <property type="entry name" value="Voltage-gated potassium channels"/>
    <property type="match status" value="1"/>
</dbReference>
<keyword evidence="3 11" id="KW-0633">Potassium transport</keyword>
<evidence type="ECO:0000256" key="12">
    <source>
        <dbReference type="SAM" id="MobiDB-lite"/>
    </source>
</evidence>
<dbReference type="InterPro" id="IPR040445">
    <property type="entry name" value="Kir_TM"/>
</dbReference>
<dbReference type="STRING" id="7375.A0A0L0CI84"/>
<feature type="compositionally biased region" description="Basic and acidic residues" evidence="12">
    <location>
        <begin position="47"/>
        <end position="62"/>
    </location>
</feature>
<evidence type="ECO:0000256" key="9">
    <source>
        <dbReference type="ARBA" id="ARBA00023136"/>
    </source>
</evidence>
<organism evidence="16 17">
    <name type="scientific">Lucilia cuprina</name>
    <name type="common">Green bottle fly</name>
    <name type="synonym">Australian sheep blowfly</name>
    <dbReference type="NCBI Taxonomy" id="7375"/>
    <lineage>
        <taxon>Eukaryota</taxon>
        <taxon>Metazoa</taxon>
        <taxon>Ecdysozoa</taxon>
        <taxon>Arthropoda</taxon>
        <taxon>Hexapoda</taxon>
        <taxon>Insecta</taxon>
        <taxon>Pterygota</taxon>
        <taxon>Neoptera</taxon>
        <taxon>Endopterygota</taxon>
        <taxon>Diptera</taxon>
        <taxon>Brachycera</taxon>
        <taxon>Muscomorpha</taxon>
        <taxon>Oestroidea</taxon>
        <taxon>Calliphoridae</taxon>
        <taxon>Luciliinae</taxon>
        <taxon>Lucilia</taxon>
    </lineage>
</organism>
<evidence type="ECO:0000256" key="10">
    <source>
        <dbReference type="ARBA" id="ARBA00023303"/>
    </source>
</evidence>
<evidence type="ECO:0000256" key="3">
    <source>
        <dbReference type="ARBA" id="ARBA00022538"/>
    </source>
</evidence>
<evidence type="ECO:0000256" key="4">
    <source>
        <dbReference type="ARBA" id="ARBA00022692"/>
    </source>
</evidence>
<dbReference type="AlphaFoldDB" id="A0A0L0CI84"/>
<dbReference type="Proteomes" id="UP000037069">
    <property type="component" value="Unassembled WGS sequence"/>
</dbReference>
<keyword evidence="6 11" id="KW-0630">Potassium</keyword>
<feature type="compositionally biased region" description="Low complexity" evidence="12">
    <location>
        <begin position="151"/>
        <end position="162"/>
    </location>
</feature>
<keyword evidence="4 11" id="KW-0812">Transmembrane</keyword>
<reference evidence="16 17" key="1">
    <citation type="journal article" date="2015" name="Nat. Commun.">
        <title>Lucilia cuprina genome unlocks parasitic fly biology to underpin future interventions.</title>
        <authorList>
            <person name="Anstead C.A."/>
            <person name="Korhonen P.K."/>
            <person name="Young N.D."/>
            <person name="Hall R.S."/>
            <person name="Jex A.R."/>
            <person name="Murali S.C."/>
            <person name="Hughes D.S."/>
            <person name="Lee S.F."/>
            <person name="Perry T."/>
            <person name="Stroehlein A.J."/>
            <person name="Ansell B.R."/>
            <person name="Breugelmans B."/>
            <person name="Hofmann A."/>
            <person name="Qu J."/>
            <person name="Dugan S."/>
            <person name="Lee S.L."/>
            <person name="Chao H."/>
            <person name="Dinh H."/>
            <person name="Han Y."/>
            <person name="Doddapaneni H.V."/>
            <person name="Worley K.C."/>
            <person name="Muzny D.M."/>
            <person name="Ioannidis P."/>
            <person name="Waterhouse R.M."/>
            <person name="Zdobnov E.M."/>
            <person name="James P.J."/>
            <person name="Bagnall N.H."/>
            <person name="Kotze A.C."/>
            <person name="Gibbs R.A."/>
            <person name="Richards S."/>
            <person name="Batterham P."/>
            <person name="Gasser R.B."/>
        </authorList>
    </citation>
    <scope>NUCLEOTIDE SEQUENCE [LARGE SCALE GENOMIC DNA]</scope>
    <source>
        <strain evidence="16 17">LS</strain>
        <tissue evidence="16">Full body</tissue>
    </source>
</reference>
<dbReference type="InterPro" id="IPR014756">
    <property type="entry name" value="Ig_E-set"/>
</dbReference>
<dbReference type="InterPro" id="IPR013518">
    <property type="entry name" value="K_chnl_inward-rec_Kir_cyto"/>
</dbReference>
<dbReference type="GO" id="GO:0034765">
    <property type="term" value="P:regulation of monoatomic ion transmembrane transport"/>
    <property type="evidence" value="ECO:0007669"/>
    <property type="project" value="TreeGrafter"/>
</dbReference>
<dbReference type="GO" id="GO:0005886">
    <property type="term" value="C:plasma membrane"/>
    <property type="evidence" value="ECO:0007669"/>
    <property type="project" value="TreeGrafter"/>
</dbReference>
<dbReference type="GO" id="GO:0034702">
    <property type="term" value="C:monoatomic ion channel complex"/>
    <property type="evidence" value="ECO:0007669"/>
    <property type="project" value="UniProtKB-KW"/>
</dbReference>
<feature type="transmembrane region" description="Helical" evidence="13">
    <location>
        <begin position="230"/>
        <end position="254"/>
    </location>
</feature>
<feature type="domain" description="Potassium channel inwardly rectifying transmembrane" evidence="14">
    <location>
        <begin position="222"/>
        <end position="341"/>
    </location>
</feature>
<dbReference type="PANTHER" id="PTHR11767">
    <property type="entry name" value="INWARD RECTIFIER POTASSIUM CHANNEL"/>
    <property type="match status" value="1"/>
</dbReference>
<feature type="non-terminal residue" evidence="16">
    <location>
        <position position="518"/>
    </location>
</feature>
<evidence type="ECO:0000256" key="5">
    <source>
        <dbReference type="ARBA" id="ARBA00022882"/>
    </source>
</evidence>
<dbReference type="Gene3D" id="1.10.287.70">
    <property type="match status" value="1"/>
</dbReference>
<evidence type="ECO:0000256" key="11">
    <source>
        <dbReference type="RuleBase" id="RU003822"/>
    </source>
</evidence>
<evidence type="ECO:0000256" key="6">
    <source>
        <dbReference type="ARBA" id="ARBA00022958"/>
    </source>
</evidence>
<keyword evidence="2 11" id="KW-0813">Transport</keyword>
<keyword evidence="8 11" id="KW-0406">Ion transport</keyword>
<accession>A0A0L0CI84</accession>
<evidence type="ECO:0000256" key="13">
    <source>
        <dbReference type="SAM" id="Phobius"/>
    </source>
</evidence>
<keyword evidence="7 13" id="KW-1133">Transmembrane helix</keyword>